<dbReference type="GO" id="GO:0022857">
    <property type="term" value="F:transmembrane transporter activity"/>
    <property type="evidence" value="ECO:0007669"/>
    <property type="project" value="InterPro"/>
</dbReference>
<keyword evidence="10" id="KW-1185">Reference proteome</keyword>
<dbReference type="InterPro" id="IPR036259">
    <property type="entry name" value="MFS_trans_sf"/>
</dbReference>
<keyword evidence="3 7" id="KW-0812">Transmembrane</keyword>
<evidence type="ECO:0000256" key="3">
    <source>
        <dbReference type="ARBA" id="ARBA00022692"/>
    </source>
</evidence>
<dbReference type="EMBL" id="ML977607">
    <property type="protein sequence ID" value="KAF1998034.1"/>
    <property type="molecule type" value="Genomic_DNA"/>
</dbReference>
<dbReference type="InterPro" id="IPR011701">
    <property type="entry name" value="MFS"/>
</dbReference>
<dbReference type="Proteomes" id="UP000799779">
    <property type="component" value="Unassembled WGS sequence"/>
</dbReference>
<feature type="transmembrane region" description="Helical" evidence="7">
    <location>
        <begin position="314"/>
        <end position="331"/>
    </location>
</feature>
<evidence type="ECO:0000256" key="4">
    <source>
        <dbReference type="ARBA" id="ARBA00022989"/>
    </source>
</evidence>
<evidence type="ECO:0000256" key="7">
    <source>
        <dbReference type="SAM" id="Phobius"/>
    </source>
</evidence>
<feature type="compositionally biased region" description="Polar residues" evidence="6">
    <location>
        <begin position="1"/>
        <end position="28"/>
    </location>
</feature>
<feature type="transmembrane region" description="Helical" evidence="7">
    <location>
        <begin position="112"/>
        <end position="132"/>
    </location>
</feature>
<feature type="transmembrane region" description="Helical" evidence="7">
    <location>
        <begin position="205"/>
        <end position="227"/>
    </location>
</feature>
<dbReference type="Gene3D" id="1.20.1250.20">
    <property type="entry name" value="MFS general substrate transporter like domains"/>
    <property type="match status" value="2"/>
</dbReference>
<feature type="region of interest" description="Disordered" evidence="6">
    <location>
        <begin position="457"/>
        <end position="487"/>
    </location>
</feature>
<feature type="region of interest" description="Disordered" evidence="6">
    <location>
        <begin position="1"/>
        <end position="29"/>
    </location>
</feature>
<evidence type="ECO:0000256" key="6">
    <source>
        <dbReference type="SAM" id="MobiDB-lite"/>
    </source>
</evidence>
<dbReference type="PANTHER" id="PTHR43791:SF57">
    <property type="entry name" value="MAJOR FACILITATOR SUPERFAMILY (MFS) PROFILE DOMAIN-CONTAINING PROTEIN"/>
    <property type="match status" value="1"/>
</dbReference>
<feature type="transmembrane region" description="Helical" evidence="7">
    <location>
        <begin position="398"/>
        <end position="418"/>
    </location>
</feature>
<feature type="compositionally biased region" description="Basic and acidic residues" evidence="6">
    <location>
        <begin position="457"/>
        <end position="477"/>
    </location>
</feature>
<keyword evidence="4 7" id="KW-1133">Transmembrane helix</keyword>
<proteinExistence type="predicted"/>
<comment type="subcellular location">
    <subcellularLocation>
        <location evidence="1">Membrane</location>
        <topology evidence="1">Multi-pass membrane protein</topology>
    </subcellularLocation>
</comment>
<evidence type="ECO:0000313" key="10">
    <source>
        <dbReference type="Proteomes" id="UP000799779"/>
    </source>
</evidence>
<dbReference type="PANTHER" id="PTHR43791">
    <property type="entry name" value="PERMEASE-RELATED"/>
    <property type="match status" value="1"/>
</dbReference>
<reference evidence="9" key="1">
    <citation type="journal article" date="2020" name="Stud. Mycol.">
        <title>101 Dothideomycetes genomes: a test case for predicting lifestyles and emergence of pathogens.</title>
        <authorList>
            <person name="Haridas S."/>
            <person name="Albert R."/>
            <person name="Binder M."/>
            <person name="Bloem J."/>
            <person name="Labutti K."/>
            <person name="Salamov A."/>
            <person name="Andreopoulos B."/>
            <person name="Baker S."/>
            <person name="Barry K."/>
            <person name="Bills G."/>
            <person name="Bluhm B."/>
            <person name="Cannon C."/>
            <person name="Castanera R."/>
            <person name="Culley D."/>
            <person name="Daum C."/>
            <person name="Ezra D."/>
            <person name="Gonzalez J."/>
            <person name="Henrissat B."/>
            <person name="Kuo A."/>
            <person name="Liang C."/>
            <person name="Lipzen A."/>
            <person name="Lutzoni F."/>
            <person name="Magnuson J."/>
            <person name="Mondo S."/>
            <person name="Nolan M."/>
            <person name="Ohm R."/>
            <person name="Pangilinan J."/>
            <person name="Park H.-J."/>
            <person name="Ramirez L."/>
            <person name="Alfaro M."/>
            <person name="Sun H."/>
            <person name="Tritt A."/>
            <person name="Yoshinaga Y."/>
            <person name="Zwiers L.-H."/>
            <person name="Turgeon B."/>
            <person name="Goodwin S."/>
            <person name="Spatafora J."/>
            <person name="Crous P."/>
            <person name="Grigoriev I."/>
        </authorList>
    </citation>
    <scope>NUCLEOTIDE SEQUENCE</scope>
    <source>
        <strain evidence="9">CBS 123094</strain>
    </source>
</reference>
<feature type="transmembrane region" description="Helical" evidence="7">
    <location>
        <begin position="337"/>
        <end position="358"/>
    </location>
</feature>
<dbReference type="AlphaFoldDB" id="A0A6A5WAV5"/>
<evidence type="ECO:0000256" key="5">
    <source>
        <dbReference type="ARBA" id="ARBA00023136"/>
    </source>
</evidence>
<dbReference type="GO" id="GO:0016020">
    <property type="term" value="C:membrane"/>
    <property type="evidence" value="ECO:0007669"/>
    <property type="project" value="UniProtKB-SubCell"/>
</dbReference>
<protein>
    <submittedName>
        <fullName evidence="9">MFS general substrate transporter</fullName>
    </submittedName>
</protein>
<feature type="transmembrane region" description="Helical" evidence="7">
    <location>
        <begin position="172"/>
        <end position="193"/>
    </location>
</feature>
<keyword evidence="2" id="KW-0813">Transport</keyword>
<evidence type="ECO:0000259" key="8">
    <source>
        <dbReference type="PROSITE" id="PS50850"/>
    </source>
</evidence>
<gene>
    <name evidence="9" type="ORF">P154DRAFT_440135</name>
</gene>
<dbReference type="FunFam" id="1.20.1250.20:FF:000034">
    <property type="entry name" value="MFS general substrate transporter"/>
    <property type="match status" value="1"/>
</dbReference>
<sequence length="493" mass="55240">MAPSKSSTVDSARTSAEPQALFPTTSDQPFDEKRTRCLRRKIDFTLIPFLALLYLLSFLDRSNISNSRLAGLEKDLNMHGLNYNVALAIFFPFYVLVEIPSNLMMKRFRPSLWIPSIMVTWGTMCCLMGIVHNYAGLLAIRAALGLAEGGLFPGITFYITMWYQRHEVGLRMALFFSAATAAGAFGGLLARGIVELDGAQGLSGWSWIFIIEGAITIVVALCAYFLMHDFPDTAKSLTPEERKEVQRRLAADHSLLDDKFDVKYFFDAVCDWKIWVQMLLTLGIYSPLYSFSLFLPTIIKELGYTEKAAQLMSVPPYAVACIVCILIGWLSDKHGQRGIYMIFLNLLAIIGFILQLCLREPKHRYIGTFFAAAGIYPNVPQTVAWNGNNIGGSTKRSVGIAMQVGFGNLGGVLSGFTYTYMDTPAYHRGHSIVIVFLSTSTLLCIFMRRWCIQENKKRDDEDERKGRKGVWSDEEKMAQAGKGDSAGFFRYTI</sequence>
<dbReference type="OrthoDB" id="2962993at2759"/>
<organism evidence="9 10">
    <name type="scientific">Amniculicola lignicola CBS 123094</name>
    <dbReference type="NCBI Taxonomy" id="1392246"/>
    <lineage>
        <taxon>Eukaryota</taxon>
        <taxon>Fungi</taxon>
        <taxon>Dikarya</taxon>
        <taxon>Ascomycota</taxon>
        <taxon>Pezizomycotina</taxon>
        <taxon>Dothideomycetes</taxon>
        <taxon>Pleosporomycetidae</taxon>
        <taxon>Pleosporales</taxon>
        <taxon>Amniculicolaceae</taxon>
        <taxon>Amniculicola</taxon>
    </lineage>
</organism>
<keyword evidence="5 7" id="KW-0472">Membrane</keyword>
<evidence type="ECO:0000313" key="9">
    <source>
        <dbReference type="EMBL" id="KAF1998034.1"/>
    </source>
</evidence>
<feature type="transmembrane region" description="Helical" evidence="7">
    <location>
        <begin position="42"/>
        <end position="59"/>
    </location>
</feature>
<accession>A0A6A5WAV5</accession>
<dbReference type="FunFam" id="1.20.1250.20:FF:000068">
    <property type="entry name" value="MFS general substrate transporter"/>
    <property type="match status" value="1"/>
</dbReference>
<feature type="transmembrane region" description="Helical" evidence="7">
    <location>
        <begin position="138"/>
        <end position="160"/>
    </location>
</feature>
<dbReference type="Pfam" id="PF07690">
    <property type="entry name" value="MFS_1"/>
    <property type="match status" value="1"/>
</dbReference>
<evidence type="ECO:0000256" key="2">
    <source>
        <dbReference type="ARBA" id="ARBA00022448"/>
    </source>
</evidence>
<dbReference type="SUPFAM" id="SSF103473">
    <property type="entry name" value="MFS general substrate transporter"/>
    <property type="match status" value="1"/>
</dbReference>
<dbReference type="InterPro" id="IPR020846">
    <property type="entry name" value="MFS_dom"/>
</dbReference>
<name>A0A6A5WAV5_9PLEO</name>
<feature type="transmembrane region" description="Helical" evidence="7">
    <location>
        <begin position="81"/>
        <end position="100"/>
    </location>
</feature>
<feature type="transmembrane region" description="Helical" evidence="7">
    <location>
        <begin position="430"/>
        <end position="448"/>
    </location>
</feature>
<feature type="domain" description="Major facilitator superfamily (MFS) profile" evidence="8">
    <location>
        <begin position="46"/>
        <end position="456"/>
    </location>
</feature>
<dbReference type="PROSITE" id="PS50850">
    <property type="entry name" value="MFS"/>
    <property type="match status" value="1"/>
</dbReference>
<evidence type="ECO:0000256" key="1">
    <source>
        <dbReference type="ARBA" id="ARBA00004141"/>
    </source>
</evidence>